<dbReference type="GeneID" id="9816464"/>
<comment type="caution">
    <text evidence="1">The sequence shown here is derived from an EMBL/GenBank/DDBJ whole genome shotgun (WGS) entry which is preliminary data.</text>
</comment>
<name>A0A6A5GLY9_CAERE</name>
<reference evidence="1 2" key="1">
    <citation type="submission" date="2019-12" db="EMBL/GenBank/DDBJ databases">
        <title>Chromosome-level assembly of the Caenorhabditis remanei genome.</title>
        <authorList>
            <person name="Teterina A.A."/>
            <person name="Willis J.H."/>
            <person name="Phillips P.C."/>
        </authorList>
    </citation>
    <scope>NUCLEOTIDE SEQUENCE [LARGE SCALE GENOMIC DNA]</scope>
    <source>
        <strain evidence="1 2">PX506</strain>
        <tissue evidence="1">Whole organism</tissue>
    </source>
</reference>
<dbReference type="EMBL" id="WUAV01000005">
    <property type="protein sequence ID" value="KAF1755309.1"/>
    <property type="molecule type" value="Genomic_DNA"/>
</dbReference>
<protein>
    <recommendedName>
        <fullName evidence="3">DUF38 domain-containing protein</fullName>
    </recommendedName>
</protein>
<evidence type="ECO:0000313" key="2">
    <source>
        <dbReference type="Proteomes" id="UP000483820"/>
    </source>
</evidence>
<accession>A0A6A5GLY9</accession>
<dbReference type="AlphaFoldDB" id="A0A6A5GLY9"/>
<gene>
    <name evidence="1" type="ORF">GCK72_021878</name>
</gene>
<dbReference type="KEGG" id="crq:GCK72_021878"/>
<dbReference type="Proteomes" id="UP000483820">
    <property type="component" value="Chromosome V"/>
</dbReference>
<dbReference type="CTD" id="9816464"/>
<evidence type="ECO:0008006" key="3">
    <source>
        <dbReference type="Google" id="ProtNLM"/>
    </source>
</evidence>
<sequence>MVPAPESSFDVHCVQSEIKEEIIGNMNIQERSTLRKTSETGRILADTLPYRIEALYISLDSQGLQIEIHEPNHRVFLPKDTQITELCNILDNPILTIGKIHFFAKRGVPGAPLIHQMAQEILENGIEKASLHVDQFIVSFHLFSGERNKNRVGRSDIGIKEMLEFCRPVVLNIIKIDIDFIDLIWTDMVKTAQYKQARVVDVYNYI</sequence>
<proteinExistence type="predicted"/>
<dbReference type="RefSeq" id="XP_003105240.2">
    <property type="nucleotide sequence ID" value="XM_003105192.2"/>
</dbReference>
<evidence type="ECO:0000313" key="1">
    <source>
        <dbReference type="EMBL" id="KAF1755309.1"/>
    </source>
</evidence>
<organism evidence="1 2">
    <name type="scientific">Caenorhabditis remanei</name>
    <name type="common">Caenorhabditis vulgaris</name>
    <dbReference type="NCBI Taxonomy" id="31234"/>
    <lineage>
        <taxon>Eukaryota</taxon>
        <taxon>Metazoa</taxon>
        <taxon>Ecdysozoa</taxon>
        <taxon>Nematoda</taxon>
        <taxon>Chromadorea</taxon>
        <taxon>Rhabditida</taxon>
        <taxon>Rhabditina</taxon>
        <taxon>Rhabditomorpha</taxon>
        <taxon>Rhabditoidea</taxon>
        <taxon>Rhabditidae</taxon>
        <taxon>Peloderinae</taxon>
        <taxon>Caenorhabditis</taxon>
    </lineage>
</organism>